<comment type="caution">
    <text evidence="3">The sequence shown here is derived from an EMBL/GenBank/DDBJ whole genome shotgun (WGS) entry which is preliminary data.</text>
</comment>
<evidence type="ECO:0000256" key="1">
    <source>
        <dbReference type="ARBA" id="ARBA00023016"/>
    </source>
</evidence>
<dbReference type="SUPFAM" id="SSF49764">
    <property type="entry name" value="HSP20-like chaperones"/>
    <property type="match status" value="1"/>
</dbReference>
<proteinExistence type="predicted"/>
<gene>
    <name evidence="3" type="primary">ibpA</name>
    <name evidence="3" type="ORF">CI610_00548</name>
</gene>
<dbReference type="PANTHER" id="PTHR47062:SF1">
    <property type="entry name" value="SMALL HEAT SHOCK PROTEIN IBPA"/>
    <property type="match status" value="1"/>
</dbReference>
<dbReference type="AlphaFoldDB" id="A0A2H9TB35"/>
<dbReference type="Pfam" id="PF00011">
    <property type="entry name" value="HSP20"/>
    <property type="match status" value="1"/>
</dbReference>
<dbReference type="InterPro" id="IPR002068">
    <property type="entry name" value="A-crystallin/Hsp20_dom"/>
</dbReference>
<evidence type="ECO:0000259" key="2">
    <source>
        <dbReference type="PROSITE" id="PS01031"/>
    </source>
</evidence>
<reference evidence="3" key="1">
    <citation type="journal article" date="2017" name="Appl. Environ. Microbiol.">
        <title>Molecular characterization of an Endozoicomonas-like organism causing infection in king scallop Pecten maximus L.</title>
        <authorList>
            <person name="Cano I."/>
            <person name="van Aerle R."/>
            <person name="Ross S."/>
            <person name="Verner-Jeffreys D.W."/>
            <person name="Paley R.K."/>
            <person name="Rimmer G."/>
            <person name="Ryder D."/>
            <person name="Hooper P."/>
            <person name="Stone D."/>
            <person name="Feist S.W."/>
        </authorList>
    </citation>
    <scope>NUCLEOTIDE SEQUENCE</scope>
</reference>
<dbReference type="InterPro" id="IPR008978">
    <property type="entry name" value="HSP20-like_chaperone"/>
</dbReference>
<name>A0A2H9TB35_9ZZZZ</name>
<feature type="domain" description="SHSP" evidence="2">
    <location>
        <begin position="31"/>
        <end position="142"/>
    </location>
</feature>
<dbReference type="InterPro" id="IPR037913">
    <property type="entry name" value="ACD_IbpA/B"/>
</dbReference>
<organism evidence="3">
    <name type="scientific">invertebrate metagenome</name>
    <dbReference type="NCBI Taxonomy" id="1711999"/>
    <lineage>
        <taxon>unclassified sequences</taxon>
        <taxon>metagenomes</taxon>
        <taxon>organismal metagenomes</taxon>
    </lineage>
</organism>
<dbReference type="PANTHER" id="PTHR47062">
    <property type="match status" value="1"/>
</dbReference>
<protein>
    <submittedName>
        <fullName evidence="3">Small heat shock protein IbpA</fullName>
    </submittedName>
</protein>
<dbReference type="EMBL" id="NSIT01000016">
    <property type="protein sequence ID" value="PJE80465.1"/>
    <property type="molecule type" value="Genomic_DNA"/>
</dbReference>
<dbReference type="CDD" id="cd06470">
    <property type="entry name" value="ACD_IbpA-B_like"/>
    <property type="match status" value="1"/>
</dbReference>
<evidence type="ECO:0000313" key="3">
    <source>
        <dbReference type="EMBL" id="PJE80465.1"/>
    </source>
</evidence>
<dbReference type="Gene3D" id="2.60.40.790">
    <property type="match status" value="1"/>
</dbReference>
<sequence>MRTIEFDLSPLYRSSIGFDRVGQLLENLKTGSSQSSYPPYNIERLDDDTYRISMAVAGFSDNELDIETRENVLVIQGNKKQADESRQYLYQGIAERSFERRFQLADYVKVIGARIVNGLLHIELKREIPEAMRPHKIAIQDGNLIESEKEPSLIEEKSDKKVKIS</sequence>
<dbReference type="PROSITE" id="PS01031">
    <property type="entry name" value="SHSP"/>
    <property type="match status" value="1"/>
</dbReference>
<keyword evidence="1 3" id="KW-0346">Stress response</keyword>
<accession>A0A2H9TB35</accession>